<accession>A0A4P6EZ47</accession>
<reference evidence="1 2" key="1">
    <citation type="submission" date="2019-01" db="EMBL/GenBank/DDBJ databases">
        <title>Genome sequencing of strain FW100M-2.</title>
        <authorList>
            <person name="Heo J."/>
            <person name="Kim S.-J."/>
            <person name="Kim J.-S."/>
            <person name="Hong S.-B."/>
            <person name="Kwon S.-W."/>
        </authorList>
    </citation>
    <scope>NUCLEOTIDE SEQUENCE [LARGE SCALE GENOMIC DNA]</scope>
    <source>
        <strain evidence="1 2">FW100M-2</strain>
    </source>
</reference>
<evidence type="ECO:0000313" key="1">
    <source>
        <dbReference type="EMBL" id="QAY65977.1"/>
    </source>
</evidence>
<dbReference type="KEGG" id="pprt:ET464_05820"/>
<gene>
    <name evidence="1" type="ORF">ET464_05820</name>
</gene>
<keyword evidence="2" id="KW-1185">Reference proteome</keyword>
<sequence>MNTSSDLTLWMTEFLRSTDQHKKLLIQEARSLADAVLLDSIRFHLALRDKLHLLQTSGNEPYSSIHNAQAS</sequence>
<dbReference type="EMBL" id="CP035492">
    <property type="protein sequence ID" value="QAY65977.1"/>
    <property type="molecule type" value="Genomic_DNA"/>
</dbReference>
<evidence type="ECO:0000313" key="2">
    <source>
        <dbReference type="Proteomes" id="UP000293568"/>
    </source>
</evidence>
<dbReference type="Proteomes" id="UP000293568">
    <property type="component" value="Chromosome"/>
</dbReference>
<dbReference type="OrthoDB" id="2627539at2"/>
<proteinExistence type="predicted"/>
<dbReference type="RefSeq" id="WP_129439063.1">
    <property type="nucleotide sequence ID" value="NZ_CP035492.1"/>
</dbReference>
<protein>
    <submittedName>
        <fullName evidence="1">Uncharacterized protein</fullName>
    </submittedName>
</protein>
<dbReference type="AlphaFoldDB" id="A0A4P6EZ47"/>
<name>A0A4P6EZ47_9BACL</name>
<organism evidence="1 2">
    <name type="scientific">Paenibacillus protaetiae</name>
    <dbReference type="NCBI Taxonomy" id="2509456"/>
    <lineage>
        <taxon>Bacteria</taxon>
        <taxon>Bacillati</taxon>
        <taxon>Bacillota</taxon>
        <taxon>Bacilli</taxon>
        <taxon>Bacillales</taxon>
        <taxon>Paenibacillaceae</taxon>
        <taxon>Paenibacillus</taxon>
    </lineage>
</organism>